<name>A0A5E4T6V2_9BURK</name>
<dbReference type="PANTHER" id="PTHR45982">
    <property type="entry name" value="REGULATOR OF CHROMOSOME CONDENSATION"/>
    <property type="match status" value="1"/>
</dbReference>
<dbReference type="InterPro" id="IPR051553">
    <property type="entry name" value="Ran_GTPase-activating"/>
</dbReference>
<protein>
    <submittedName>
        <fullName evidence="2">Uncharacterized protein</fullName>
    </submittedName>
</protein>
<dbReference type="Gene3D" id="2.130.10.30">
    <property type="entry name" value="Regulator of chromosome condensation 1/beta-lactamase-inhibitor protein II"/>
    <property type="match status" value="2"/>
</dbReference>
<accession>A0A5E4T6V2</accession>
<proteinExistence type="predicted"/>
<dbReference type="Proteomes" id="UP000406256">
    <property type="component" value="Unassembled WGS sequence"/>
</dbReference>
<dbReference type="EMBL" id="CABPSB010000003">
    <property type="protein sequence ID" value="VVD83565.1"/>
    <property type="molecule type" value="Genomic_DNA"/>
</dbReference>
<gene>
    <name evidence="2" type="ORF">PAN31108_01238</name>
</gene>
<evidence type="ECO:0000256" key="1">
    <source>
        <dbReference type="SAM" id="MobiDB-lite"/>
    </source>
</evidence>
<reference evidence="2 3" key="1">
    <citation type="submission" date="2019-08" db="EMBL/GenBank/DDBJ databases">
        <authorList>
            <person name="Peeters C."/>
        </authorList>
    </citation>
    <scope>NUCLEOTIDE SEQUENCE [LARGE SCALE GENOMIC DNA]</scope>
    <source>
        <strain evidence="2 3">LMG 31108</strain>
    </source>
</reference>
<evidence type="ECO:0000313" key="2">
    <source>
        <dbReference type="EMBL" id="VVD83565.1"/>
    </source>
</evidence>
<feature type="region of interest" description="Disordered" evidence="1">
    <location>
        <begin position="348"/>
        <end position="368"/>
    </location>
</feature>
<dbReference type="SUPFAM" id="SSF50985">
    <property type="entry name" value="RCC1/BLIP-II"/>
    <property type="match status" value="2"/>
</dbReference>
<dbReference type="AlphaFoldDB" id="A0A5E4T6V2"/>
<organism evidence="2 3">
    <name type="scientific">Pandoraea anhela</name>
    <dbReference type="NCBI Taxonomy" id="2508295"/>
    <lineage>
        <taxon>Bacteria</taxon>
        <taxon>Pseudomonadati</taxon>
        <taxon>Pseudomonadota</taxon>
        <taxon>Betaproteobacteria</taxon>
        <taxon>Burkholderiales</taxon>
        <taxon>Burkholderiaceae</taxon>
        <taxon>Pandoraea</taxon>
    </lineage>
</organism>
<dbReference type="PANTHER" id="PTHR45982:SF1">
    <property type="entry name" value="REGULATOR OF CHROMOSOME CONDENSATION"/>
    <property type="match status" value="1"/>
</dbReference>
<dbReference type="InterPro" id="IPR009091">
    <property type="entry name" value="RCC1/BLIP-II"/>
</dbReference>
<dbReference type="OrthoDB" id="8577868at2"/>
<keyword evidence="3" id="KW-1185">Reference proteome</keyword>
<dbReference type="RefSeq" id="WP_150668010.1">
    <property type="nucleotide sequence ID" value="NZ_CABPSB010000003.1"/>
</dbReference>
<evidence type="ECO:0000313" key="3">
    <source>
        <dbReference type="Proteomes" id="UP000406256"/>
    </source>
</evidence>
<sequence length="1051" mass="109894">MAEQDIGLGGLAIGNLVAPQANDAANGAIDPAKLGTRGASFTIPVYPGMAADDYVEFFFDDGSGNTLMGDADVSTNTAGKPLPIWVTKANLSAYLDKTVKVTYTVNPGDGSAPVTSPPLSLYIGVKKETKLKAPTVDEAVGDHLESEFVDFGVRARIPIYDGMAIGDMVNLAVGKSGDAGFYQDSIKVRAVRAVTFSIPPEALASFDDKTMPVSYNVVRGAQTFSSETFKMRIGDAQEEGLLEMPAMADAIGGVLNPTLLGAATTALIGPYTGLESGDYVHVVWGGGPPKGFETTEQISSRYLTEPFPVRIPADKIAAFTDSTTDLYYEKEMPDGSWQKSQSLKVQVSQASATADPPSVPLSSAGQLDTRDLDPLKGAEVIVPPYAGMRAGDTIVLKWDNEDDTGDYTSPAYLVKPADVPNPLSFQVPYLLATRGGEKSVVTSYEVQRGGATIVKSGEQKLLVRQVLPTAVTITEAKEDEINPDDCRTGAHVQLPSSAKFRANDKVTFHWEGEGGAGNYTTTVTVSPEQAGGALEIVVPQATLKAGVNHSASVGYTITRANGTPDETAPPSIFDVIAVPSSGMLRVFGARNNSAIYRSSSVPQYLSVFHLVSGEPIKAQWRYEDETDWVLGHRFKDTRPWMPLKVRTQDDSATFNPVNIAGNGPDTTTRGTSSLIALLNRGSVAGFGASGSGGVVPSTLLTIDDVVETSSTSAAYALRRANGRITAWGSSGTGGVLPENLNVTDAVRIVGNGWNFAVLRANGQVMTWGPTPTAGVPVPAPIATLNDIKSVWASGHAFAALRKTGQVVAWGTATTAGAVPKDIGDLIDIVDVRGNYTAFAALRKNHTVVAWGADGGVVPSAIASRGDIMELASASARAFAVRTLGNQVLAWGLATHGGTVPQEISDMSDLLEIVATWGAFCGLRGNGHVVAWGNANQGGAVPAPIAMLDDIVHVCGTGAAFAALRKDGTVVAWGDAQVGGDITSVKGQLVDIAALHANSEVFVAVKRTGGVVTWGVPASGGDSTSVKALLDTNLTYRATSESRGRVLSGLYA</sequence>